<evidence type="ECO:0000313" key="1">
    <source>
        <dbReference type="EMBL" id="CRK89800.1"/>
    </source>
</evidence>
<evidence type="ECO:0000313" key="2">
    <source>
        <dbReference type="Proteomes" id="UP000183832"/>
    </source>
</evidence>
<proteinExistence type="predicted"/>
<reference evidence="1 2" key="1">
    <citation type="submission" date="2015-04" db="EMBL/GenBank/DDBJ databases">
        <authorList>
            <person name="Syromyatnikov M.Y."/>
            <person name="Popov V.N."/>
        </authorList>
    </citation>
    <scope>NUCLEOTIDE SEQUENCE [LARGE SCALE GENOMIC DNA]</scope>
</reference>
<organism evidence="1 2">
    <name type="scientific">Clunio marinus</name>
    <dbReference type="NCBI Taxonomy" id="568069"/>
    <lineage>
        <taxon>Eukaryota</taxon>
        <taxon>Metazoa</taxon>
        <taxon>Ecdysozoa</taxon>
        <taxon>Arthropoda</taxon>
        <taxon>Hexapoda</taxon>
        <taxon>Insecta</taxon>
        <taxon>Pterygota</taxon>
        <taxon>Neoptera</taxon>
        <taxon>Endopterygota</taxon>
        <taxon>Diptera</taxon>
        <taxon>Nematocera</taxon>
        <taxon>Chironomoidea</taxon>
        <taxon>Chironomidae</taxon>
        <taxon>Clunio</taxon>
    </lineage>
</organism>
<keyword evidence="2" id="KW-1185">Reference proteome</keyword>
<accession>A0A1J1HP25</accession>
<dbReference type="EMBL" id="CVRI01000014">
    <property type="protein sequence ID" value="CRK89800.1"/>
    <property type="molecule type" value="Genomic_DNA"/>
</dbReference>
<gene>
    <name evidence="1" type="ORF">CLUMA_CG003531</name>
</gene>
<name>A0A1J1HP25_9DIPT</name>
<dbReference type="Proteomes" id="UP000183832">
    <property type="component" value="Unassembled WGS sequence"/>
</dbReference>
<sequence>MNEVEGGGHNAKITLENVIYSSEPKYANVTAVIWKHLDKTFLNVSAETFEDLDKMVLTFKFAVSNSQNFNAENVILTSTITSCKLNEGNRDAKFLPAFLTMGPPIKQTVNVKFDGKLSSTKKLVPLFTFKVFGEISH</sequence>
<dbReference type="AlphaFoldDB" id="A0A1J1HP25"/>
<protein>
    <submittedName>
        <fullName evidence="1">CLUMA_CG003531, isoform A</fullName>
    </submittedName>
</protein>